<organism evidence="1 2">
    <name type="scientific">Ralstonia mannitolilytica</name>
    <dbReference type="NCBI Taxonomy" id="105219"/>
    <lineage>
        <taxon>Bacteria</taxon>
        <taxon>Pseudomonadati</taxon>
        <taxon>Pseudomonadota</taxon>
        <taxon>Betaproteobacteria</taxon>
        <taxon>Burkholderiales</taxon>
        <taxon>Burkholderiaceae</taxon>
        <taxon>Ralstonia</taxon>
    </lineage>
</organism>
<reference evidence="1 2" key="1">
    <citation type="submission" date="2018-06" db="EMBL/GenBank/DDBJ databases">
        <authorList>
            <consortium name="Pathogen Informatics"/>
            <person name="Doyle S."/>
        </authorList>
    </citation>
    <scope>NUCLEOTIDE SEQUENCE [LARGE SCALE GENOMIC DNA]</scope>
    <source>
        <strain evidence="1 2">NCTC10894</strain>
    </source>
</reference>
<gene>
    <name evidence="1" type="ORF">NCTC10894_00305</name>
</gene>
<dbReference type="EMBL" id="UGVE01000001">
    <property type="protein sequence ID" value="SUD95975.1"/>
    <property type="molecule type" value="Genomic_DNA"/>
</dbReference>
<evidence type="ECO:0000313" key="1">
    <source>
        <dbReference type="EMBL" id="SUD95975.1"/>
    </source>
</evidence>
<sequence length="199" mass="20969">MTTITLTPTQHAILAHAIEHHGGRIDGFPEHIKGGARQKVLAGLANRALITTDGSHWFVAAEGYDALGLPRPGAKTPSAGSFEARLDQIIANAEAATAAASDPEMEAAVTAAEAAWTRAKDEAPRRTRADSKQAQVIAMLRRPEGATIRQIMDATGWQAHTVRGTLAGALKKKLGLAIVSDKPQGGERVYRIVAQDAAA</sequence>
<dbReference type="Proteomes" id="UP000255008">
    <property type="component" value="Unassembled WGS sequence"/>
</dbReference>
<proteinExistence type="predicted"/>
<comment type="caution">
    <text evidence="1">The sequence shown here is derived from an EMBL/GenBank/DDBJ whole genome shotgun (WGS) entry which is preliminary data.</text>
</comment>
<accession>A0AAJ4ZIM8</accession>
<dbReference type="InterPro" id="IPR021880">
    <property type="entry name" value="DUF3489"/>
</dbReference>
<name>A0AAJ4ZIM8_9RALS</name>
<dbReference type="RefSeq" id="WP_115044362.1">
    <property type="nucleotide sequence ID" value="NZ_BAAAEC010000017.1"/>
</dbReference>
<dbReference type="AlphaFoldDB" id="A0AAJ4ZIM8"/>
<evidence type="ECO:0000313" key="2">
    <source>
        <dbReference type="Proteomes" id="UP000255008"/>
    </source>
</evidence>
<protein>
    <submittedName>
        <fullName evidence="1">Protein of uncharacterized function (DUF3489)</fullName>
    </submittedName>
</protein>
<dbReference type="Pfam" id="PF11994">
    <property type="entry name" value="DUF3489"/>
    <property type="match status" value="1"/>
</dbReference>